<dbReference type="PANTHER" id="PTHR11347">
    <property type="entry name" value="CYCLIC NUCLEOTIDE PHOSPHODIESTERASE"/>
    <property type="match status" value="1"/>
</dbReference>
<feature type="compositionally biased region" description="Gly residues" evidence="5">
    <location>
        <begin position="292"/>
        <end position="301"/>
    </location>
</feature>
<dbReference type="InterPro" id="IPR023174">
    <property type="entry name" value="PDEase_CS"/>
</dbReference>
<feature type="compositionally biased region" description="Low complexity" evidence="5">
    <location>
        <begin position="1548"/>
        <end position="1563"/>
    </location>
</feature>
<dbReference type="InterPro" id="IPR029016">
    <property type="entry name" value="GAF-like_dom_sf"/>
</dbReference>
<evidence type="ECO:0000259" key="6">
    <source>
        <dbReference type="PROSITE" id="PS51845"/>
    </source>
</evidence>
<feature type="compositionally biased region" description="Acidic residues" evidence="5">
    <location>
        <begin position="1529"/>
        <end position="1540"/>
    </location>
</feature>
<accession>A0A835YJJ2</accession>
<dbReference type="PROSITE" id="PS51845">
    <property type="entry name" value="PDEASE_I_2"/>
    <property type="match status" value="1"/>
</dbReference>
<feature type="compositionally biased region" description="Gly residues" evidence="5">
    <location>
        <begin position="1069"/>
        <end position="1080"/>
    </location>
</feature>
<feature type="region of interest" description="Disordered" evidence="5">
    <location>
        <begin position="1793"/>
        <end position="1823"/>
    </location>
</feature>
<feature type="compositionally biased region" description="Polar residues" evidence="5">
    <location>
        <begin position="279"/>
        <end position="289"/>
    </location>
</feature>
<evidence type="ECO:0000256" key="5">
    <source>
        <dbReference type="SAM" id="MobiDB-lite"/>
    </source>
</evidence>
<feature type="region of interest" description="Disordered" evidence="5">
    <location>
        <begin position="1041"/>
        <end position="1088"/>
    </location>
</feature>
<gene>
    <name evidence="7" type="ORF">JKP88DRAFT_347209</name>
</gene>
<feature type="compositionally biased region" description="Low complexity" evidence="5">
    <location>
        <begin position="1357"/>
        <end position="1385"/>
    </location>
</feature>
<dbReference type="Proteomes" id="UP000664859">
    <property type="component" value="Unassembled WGS sequence"/>
</dbReference>
<keyword evidence="3 4" id="KW-0378">Hydrolase</keyword>
<proteinExistence type="inferred from homology"/>
<dbReference type="EMBL" id="JAFCMP010000547">
    <property type="protein sequence ID" value="KAG5175618.1"/>
    <property type="molecule type" value="Genomic_DNA"/>
</dbReference>
<feature type="compositionally biased region" description="Gly residues" evidence="5">
    <location>
        <begin position="848"/>
        <end position="863"/>
    </location>
</feature>
<sequence length="1886" mass="197596">MARARTAVCSAAKAVRAFGFMLVLICARCSAFLVASSCSGRMVLVRARSAQHTHNHCTPQQRRGALAMANDFQDNALGIAIGDRVRVKQMEQRFYHIQAFKDDGLDATGFEGEVKDTFKGDVLYATGFEGEVKDAFKDDGLDATGFEGEVKDLSAFKDDGLNAPGFKGEVKDIKLVSKKTGKEITANRPVMVAFTAPHKFMAHFEFDELDRAALLLRPLLLQPPLALAATPRQQQQCSDGAISESAWLRRAVDCACGRLSLLLEGHASTLCDGPRSPGGTRSNRHSSNTGAAAGGGGGGGSGPPPPVTAEQLQLLLEASVAAAGEMHMGTLFRSLEALVCELLDASSVRLLYVSRWHRKLFQFVDEAAHCAIAANSLFQLVFEAARCALAANSPGALRELSRLADGASRCAFAAISVGERWRRVRSPASQAAARGVRYSYACTEEMEEAAAERAASEWQGERWLPGLVQRVAGGAEVPGLVQLGHRAASEWQGERWLPGLVQVAAADLSTAHGAGHAALTGEAVYRENCSKDGDRKGSGRGVKIYWPLLQQDALVLGEDGELSGEPTVLAVAEIYREGGSFRADALRLLGHTMYLATSWVQRTLVTAEEVTRRRATEALLCIFVTAEEVTRRRTTEALLCIFEVPQKSWVQRTLVKAEEATRRRAMEALLCICEIAPRSMDPEDLVGNVIIEVAIKREIAPRGMDLEDLVDEIVIAAMHFTEADVVRLYLVDELDGELWTAAGRAPPIPLGRGLAGAAADTGAAVNSPHCAADARFDAAFDALGACAHTALCMPIPPPDVPSQRAAAAAATAPAALGGGGGGGGAAASLSPMRRRSAFGTSSTESAGGSRGGSSSGGTGGGSADGHAVYHRRSPSGPTVGSGGSGSSGAATEPMRRRLGALRGGGGGGAAAASTAAAAAAAPTKRRRCPTAVLHAVNKRGGEVFERLDEDLLRLFCLEAEVLLQQKVAEATLLKRRRRSSGHTEERDSVHARVQSSILTQYANAGDTARVMRLMEGDATAPPSADSADELSAAATGATAAAAAAAEHMGRRGGAGQLSPSKQQQQRSSGEGGSPRGAGGEGEGEGEGAADTLLNWDFNPFVTEMEEKCLMVEAMFRRLGAAQVLQCDDAMLRRFVRRVLQCDDATLRRFVRDWYNLVLQCDDASLRRFVRRVRDGYNPQPFHNFDHAFSVAHVTFMMFETAADVKRHLAPLDLISGLIAAFCHDLDHPGNNNAGLIAAFCHDLDHPGNNNAFEVNSRSPLALLHADDAVLERHHVHVTFKILLEEAGGANNILSRLSRAQFTESRKVIVRAILSTDMSQHLDHCARAARLLSRAKLLRAAAAAAAAVAAPSPTSACSPTANSTYAATSAGSSTPTSSAATCAAAAAPPPPPLSASASNTSPQNRRRSHYTGGPAVGLSMLSLARSSTGGASRDGRLGSSDSVAASLLVAATPRAGEGLGLSTGGVSRDGRLGSSDSVAASLLVAATPRAGGLGARQSSIVEANAPPLPPLLSVHSAASAAADASSDSSSDSDDGGGDEAPELGSPKRAAAAAARLTLPLTGGPAAPPPLQALPPQPRPSLVMGGSSPRSGGGGGGGGGSPRPGGVATRPLRSSSGAPQRLWAAQLPRGARRAMSVCGLPPEQEAPSRAMSVCGLPPEQEAPSYLIGDSLEDRASLVELLVHCADLSGQVMTTPVALEWGRRILQEFRNQWGRRILQEFRDQSDAEERLGLPITFVQISEESEIIKGQLFFLGKIVAPLWEPVAALFPELAHLRTNLDRNLEYYEDAIAKLAPPKTPRASADSPSRMPPPTRPSRAPPPLYERKGRRPGLAADMIVTCVATAATAAAAAAGAAAAAAAVNAAAAAAAAALPLRTAQSRACRMMREYV</sequence>
<keyword evidence="1" id="KW-0140">cGMP</keyword>
<organism evidence="7 8">
    <name type="scientific">Tribonema minus</name>
    <dbReference type="NCBI Taxonomy" id="303371"/>
    <lineage>
        <taxon>Eukaryota</taxon>
        <taxon>Sar</taxon>
        <taxon>Stramenopiles</taxon>
        <taxon>Ochrophyta</taxon>
        <taxon>PX clade</taxon>
        <taxon>Xanthophyceae</taxon>
        <taxon>Tribonematales</taxon>
        <taxon>Tribonemataceae</taxon>
        <taxon>Tribonema</taxon>
    </lineage>
</organism>
<comment type="cofactor">
    <cofactor evidence="4">
        <name>a divalent metal cation</name>
        <dbReference type="ChEBI" id="CHEBI:60240"/>
    </cofactor>
    <text evidence="4">Binds 2 divalent metal cations per subunit. Site 1 may preferentially bind zinc ions, while site 2 has a preference for magnesium and/or manganese ions.</text>
</comment>
<dbReference type="Gene3D" id="2.30.30.50">
    <property type="match status" value="1"/>
</dbReference>
<dbReference type="PROSITE" id="PS00126">
    <property type="entry name" value="PDEASE_I_1"/>
    <property type="match status" value="1"/>
</dbReference>
<dbReference type="GO" id="GO:0046872">
    <property type="term" value="F:metal ion binding"/>
    <property type="evidence" value="ECO:0007669"/>
    <property type="project" value="UniProtKB-KW"/>
</dbReference>
<dbReference type="GO" id="GO:0007165">
    <property type="term" value="P:signal transduction"/>
    <property type="evidence" value="ECO:0007669"/>
    <property type="project" value="InterPro"/>
</dbReference>
<keyword evidence="2 4" id="KW-0479">Metal-binding</keyword>
<evidence type="ECO:0000256" key="2">
    <source>
        <dbReference type="ARBA" id="ARBA00022723"/>
    </source>
</evidence>
<feature type="compositionally biased region" description="Pro residues" evidence="5">
    <location>
        <begin position="1805"/>
        <end position="1819"/>
    </location>
</feature>
<dbReference type="SMART" id="SM00065">
    <property type="entry name" value="GAF"/>
    <property type="match status" value="1"/>
</dbReference>
<dbReference type="InterPro" id="IPR002073">
    <property type="entry name" value="PDEase_catalytic_dom"/>
</dbReference>
<feature type="region of interest" description="Disordered" evidence="5">
    <location>
        <begin position="1515"/>
        <end position="1619"/>
    </location>
</feature>
<dbReference type="InterPro" id="IPR036971">
    <property type="entry name" value="PDEase_catalytic_dom_sf"/>
</dbReference>
<protein>
    <recommendedName>
        <fullName evidence="4">Phosphodiesterase</fullName>
        <ecNumber evidence="4">3.1.4.-</ecNumber>
    </recommendedName>
</protein>
<dbReference type="Pfam" id="PF00233">
    <property type="entry name" value="PDEase_I"/>
    <property type="match status" value="3"/>
</dbReference>
<name>A0A835YJJ2_9STRA</name>
<dbReference type="Gene3D" id="1.10.1300.10">
    <property type="entry name" value="3'5'-cyclic nucleotide phosphodiesterase, catalytic domain"/>
    <property type="match status" value="3"/>
</dbReference>
<dbReference type="EC" id="3.1.4.-" evidence="4"/>
<evidence type="ECO:0000313" key="7">
    <source>
        <dbReference type="EMBL" id="KAG5175618.1"/>
    </source>
</evidence>
<comment type="caution">
    <text evidence="7">The sequence shown here is derived from an EMBL/GenBank/DDBJ whole genome shotgun (WGS) entry which is preliminary data.</text>
</comment>
<feature type="region of interest" description="Disordered" evidence="5">
    <location>
        <begin position="272"/>
        <end position="308"/>
    </location>
</feature>
<feature type="region of interest" description="Disordered" evidence="5">
    <location>
        <begin position="817"/>
        <end position="891"/>
    </location>
</feature>
<dbReference type="InterPro" id="IPR003607">
    <property type="entry name" value="HD/PDEase_dom"/>
</dbReference>
<dbReference type="InterPro" id="IPR003018">
    <property type="entry name" value="GAF"/>
</dbReference>
<reference evidence="7" key="1">
    <citation type="submission" date="2021-02" db="EMBL/GenBank/DDBJ databases">
        <title>First Annotated Genome of the Yellow-green Alga Tribonema minus.</title>
        <authorList>
            <person name="Mahan K.M."/>
        </authorList>
    </citation>
    <scope>NUCLEOTIDE SEQUENCE</scope>
    <source>
        <strain evidence="7">UTEX B ZZ1240</strain>
    </source>
</reference>
<evidence type="ECO:0000256" key="3">
    <source>
        <dbReference type="ARBA" id="ARBA00022801"/>
    </source>
</evidence>
<dbReference type="CDD" id="cd00077">
    <property type="entry name" value="HDc"/>
    <property type="match status" value="1"/>
</dbReference>
<dbReference type="Gene3D" id="3.30.450.40">
    <property type="match status" value="1"/>
</dbReference>
<feature type="region of interest" description="Disordered" evidence="5">
    <location>
        <begin position="1351"/>
        <end position="1413"/>
    </location>
</feature>
<feature type="compositionally biased region" description="Pro residues" evidence="5">
    <location>
        <begin position="1564"/>
        <end position="1577"/>
    </location>
</feature>
<evidence type="ECO:0000313" key="8">
    <source>
        <dbReference type="Proteomes" id="UP000664859"/>
    </source>
</evidence>
<dbReference type="SUPFAM" id="SSF55781">
    <property type="entry name" value="GAF domain-like"/>
    <property type="match status" value="1"/>
</dbReference>
<dbReference type="OrthoDB" id="546632at2759"/>
<dbReference type="SUPFAM" id="SSF109604">
    <property type="entry name" value="HD-domain/PDEase-like"/>
    <property type="match status" value="3"/>
</dbReference>
<feature type="compositionally biased region" description="Gly residues" evidence="5">
    <location>
        <begin position="1589"/>
        <end position="1601"/>
    </location>
</feature>
<evidence type="ECO:0000256" key="1">
    <source>
        <dbReference type="ARBA" id="ARBA00022535"/>
    </source>
</evidence>
<comment type="similarity">
    <text evidence="4">Belongs to the cyclic nucleotide phosphodiesterase family.</text>
</comment>
<evidence type="ECO:0000256" key="4">
    <source>
        <dbReference type="RuleBase" id="RU363067"/>
    </source>
</evidence>
<feature type="compositionally biased region" description="Low complexity" evidence="5">
    <location>
        <begin position="837"/>
        <end position="847"/>
    </location>
</feature>
<feature type="compositionally biased region" description="Low complexity" evidence="5">
    <location>
        <begin position="1515"/>
        <end position="1528"/>
    </location>
</feature>
<keyword evidence="8" id="KW-1185">Reference proteome</keyword>
<feature type="domain" description="PDEase" evidence="6">
    <location>
        <begin position="1102"/>
        <end position="1790"/>
    </location>
</feature>
<feature type="compositionally biased region" description="Polar residues" evidence="5">
    <location>
        <begin position="1057"/>
        <end position="1066"/>
    </location>
</feature>
<dbReference type="GO" id="GO:0004114">
    <property type="term" value="F:3',5'-cyclic-nucleotide phosphodiesterase activity"/>
    <property type="evidence" value="ECO:0007669"/>
    <property type="project" value="InterPro"/>
</dbReference>